<evidence type="ECO:0000313" key="2">
    <source>
        <dbReference type="WBParaSite" id="ES5_v2.g29903.t1"/>
    </source>
</evidence>
<sequence>PELLNSQICDVSVVASENQTYIPGSVDKDQALYYQIPASISDGVTLKLDIHEGAATVYASLTARLPSISDHDFVANATTENLGQIYISPAQLQQAANNSVFTFISDMVALGNAEITVYTSVIGLSDFTTNFTLYYEPHNTEVSGPQSPSTTAATTPITHSNNAPKFLVPS</sequence>
<evidence type="ECO:0000313" key="1">
    <source>
        <dbReference type="Proteomes" id="UP000887579"/>
    </source>
</evidence>
<proteinExistence type="predicted"/>
<dbReference type="Proteomes" id="UP000887579">
    <property type="component" value="Unplaced"/>
</dbReference>
<protein>
    <submittedName>
        <fullName evidence="2">Uncharacterized protein</fullName>
    </submittedName>
</protein>
<dbReference type="WBParaSite" id="ES5_v2.g29903.t1">
    <property type="protein sequence ID" value="ES5_v2.g29903.t1"/>
    <property type="gene ID" value="ES5_v2.g29903"/>
</dbReference>
<reference evidence="2" key="1">
    <citation type="submission" date="2022-11" db="UniProtKB">
        <authorList>
            <consortium name="WormBaseParasite"/>
        </authorList>
    </citation>
    <scope>IDENTIFICATION</scope>
</reference>
<name>A0AC34GJN8_9BILA</name>
<organism evidence="1 2">
    <name type="scientific">Panagrolaimus sp. ES5</name>
    <dbReference type="NCBI Taxonomy" id="591445"/>
    <lineage>
        <taxon>Eukaryota</taxon>
        <taxon>Metazoa</taxon>
        <taxon>Ecdysozoa</taxon>
        <taxon>Nematoda</taxon>
        <taxon>Chromadorea</taxon>
        <taxon>Rhabditida</taxon>
        <taxon>Tylenchina</taxon>
        <taxon>Panagrolaimomorpha</taxon>
        <taxon>Panagrolaimoidea</taxon>
        <taxon>Panagrolaimidae</taxon>
        <taxon>Panagrolaimus</taxon>
    </lineage>
</organism>
<accession>A0AC34GJN8</accession>